<dbReference type="GO" id="GO:0007059">
    <property type="term" value="P:chromosome segregation"/>
    <property type="evidence" value="ECO:0007669"/>
    <property type="project" value="UniProtKB-UniRule"/>
</dbReference>
<dbReference type="GO" id="GO:0005737">
    <property type="term" value="C:cytoplasm"/>
    <property type="evidence" value="ECO:0007669"/>
    <property type="project" value="UniProtKB-SubCell"/>
</dbReference>
<dbReference type="NCBIfam" id="NF000995">
    <property type="entry name" value="PRK00104.1-4"/>
    <property type="match status" value="1"/>
</dbReference>
<dbReference type="Gene3D" id="1.10.10.580">
    <property type="entry name" value="Structural maintenance of chromosome 1. Chain E"/>
    <property type="match status" value="1"/>
</dbReference>
<gene>
    <name evidence="3" type="primary">scpA</name>
    <name evidence="4" type="ORF">RAK27_17450</name>
</gene>
<dbReference type="HAMAP" id="MF_01805">
    <property type="entry name" value="ScpA"/>
    <property type="match status" value="1"/>
</dbReference>
<comment type="subcellular location">
    <subcellularLocation>
        <location evidence="3">Cytoplasm</location>
    </subcellularLocation>
    <text evidence="3">Associated with two foci at the outer edges of the nucleoid region in young cells, and at four foci within both cell halves in older cells.</text>
</comment>
<keyword evidence="3" id="KW-0132">Cell division</keyword>
<comment type="caution">
    <text evidence="4">The sequence shown here is derived from an EMBL/GenBank/DDBJ whole genome shotgun (WGS) entry which is preliminary data.</text>
</comment>
<dbReference type="EMBL" id="JAVBVO010000005">
    <property type="protein sequence ID" value="MDZ5760429.1"/>
    <property type="molecule type" value="Genomic_DNA"/>
</dbReference>
<evidence type="ECO:0000313" key="5">
    <source>
        <dbReference type="Proteomes" id="UP001290462"/>
    </source>
</evidence>
<dbReference type="GO" id="GO:0006260">
    <property type="term" value="P:DNA replication"/>
    <property type="evidence" value="ECO:0007669"/>
    <property type="project" value="UniProtKB-UniRule"/>
</dbReference>
<keyword evidence="1 3" id="KW-0159">Chromosome partition</keyword>
<keyword evidence="3" id="KW-0131">Cell cycle</keyword>
<dbReference type="Pfam" id="PF02616">
    <property type="entry name" value="SMC_ScpA"/>
    <property type="match status" value="1"/>
</dbReference>
<dbReference type="PANTHER" id="PTHR33969">
    <property type="entry name" value="SEGREGATION AND CONDENSATION PROTEIN A"/>
    <property type="match status" value="1"/>
</dbReference>
<dbReference type="PANTHER" id="PTHR33969:SF2">
    <property type="entry name" value="SEGREGATION AND CONDENSATION PROTEIN A"/>
    <property type="match status" value="1"/>
</dbReference>
<sequence length="259" mass="30075">MADITVKIDVFEGPLDLLLHLIQQLELDIYDIPMAEITAQYLAYLHTMKELELDIAGDYLVMAATLMAIKSKMLLPKQELEVDEDEEGFYEEGEDPRDALVDQLLEYRKYKYAADLLKDKEEERSQYYTKTPMNLQDLQIDVPLQPLQVTTIDLFTAFHQMITKKQQKIPMQTKISSEEITIDEKMKTIVKRLKRLKKDEAILFDDFFQDPTKSEMVTTFMALLELIKEGAIWINQEEICGDILVYGSQDENETTQGVE</sequence>
<protein>
    <recommendedName>
        <fullName evidence="2 3">Segregation and condensation protein A</fullName>
    </recommendedName>
</protein>
<dbReference type="Proteomes" id="UP001290462">
    <property type="component" value="Unassembled WGS sequence"/>
</dbReference>
<reference evidence="4" key="1">
    <citation type="submission" date="2023-08" db="EMBL/GenBank/DDBJ databases">
        <title>Genomic characterization of piscicolin 126 produced by Carnobacterium maltaromaticum CM22 strain isolated from salmon (Salmo salar).</title>
        <authorList>
            <person name="Gonzalez-Gragera E."/>
            <person name="Garcia-Lopez J.D."/>
            <person name="Teso-Perez C."/>
            <person name="Gimenez-Hernandez I."/>
            <person name="Peralta-Sanchez J.M."/>
            <person name="Valdivia E."/>
            <person name="Montalban-Lopez M."/>
            <person name="Martin-Platero A.M."/>
            <person name="Banos A."/>
            <person name="Martinez-Bueno M."/>
        </authorList>
    </citation>
    <scope>NUCLEOTIDE SEQUENCE</scope>
    <source>
        <strain evidence="4">CM22</strain>
    </source>
</reference>
<dbReference type="RefSeq" id="WP_010050115.1">
    <property type="nucleotide sequence ID" value="NZ_CAJGUR010000023.1"/>
</dbReference>
<organism evidence="4 5">
    <name type="scientific">Carnobacterium maltaromaticum</name>
    <name type="common">Carnobacterium piscicola</name>
    <dbReference type="NCBI Taxonomy" id="2751"/>
    <lineage>
        <taxon>Bacteria</taxon>
        <taxon>Bacillati</taxon>
        <taxon>Bacillota</taxon>
        <taxon>Bacilli</taxon>
        <taxon>Lactobacillales</taxon>
        <taxon>Carnobacteriaceae</taxon>
        <taxon>Carnobacterium</taxon>
    </lineage>
</organism>
<dbReference type="AlphaFoldDB" id="A0AAW9K0R7"/>
<name>A0AAW9K0R7_CARML</name>
<evidence type="ECO:0000256" key="3">
    <source>
        <dbReference type="HAMAP-Rule" id="MF_01805"/>
    </source>
</evidence>
<dbReference type="Gene3D" id="6.10.250.2410">
    <property type="match status" value="1"/>
</dbReference>
<keyword evidence="3" id="KW-0963">Cytoplasm</keyword>
<dbReference type="GO" id="GO:0051301">
    <property type="term" value="P:cell division"/>
    <property type="evidence" value="ECO:0007669"/>
    <property type="project" value="UniProtKB-KW"/>
</dbReference>
<evidence type="ECO:0000256" key="2">
    <source>
        <dbReference type="ARBA" id="ARBA00044777"/>
    </source>
</evidence>
<evidence type="ECO:0000256" key="1">
    <source>
        <dbReference type="ARBA" id="ARBA00022829"/>
    </source>
</evidence>
<comment type="function">
    <text evidence="3">Participates in chromosomal partition during cell division. May act via the formation of a condensin-like complex containing Smc and ScpB that pull DNA away from mid-cell into both cell halves.</text>
</comment>
<comment type="similarity">
    <text evidence="3">Belongs to the ScpA family.</text>
</comment>
<evidence type="ECO:0000313" key="4">
    <source>
        <dbReference type="EMBL" id="MDZ5760429.1"/>
    </source>
</evidence>
<dbReference type="InterPro" id="IPR003768">
    <property type="entry name" value="ScpA"/>
</dbReference>
<dbReference type="GeneID" id="83606206"/>
<dbReference type="InterPro" id="IPR023093">
    <property type="entry name" value="ScpA-like_C"/>
</dbReference>
<accession>A0AAW9K0R7</accession>
<comment type="subunit">
    <text evidence="3">Component of a cohesin-like complex composed of ScpA, ScpB and the Smc homodimer, in which ScpA and ScpB bind to the head domain of Smc. The presence of the three proteins is required for the association of the complex with DNA.</text>
</comment>
<proteinExistence type="inferred from homology"/>